<gene>
    <name evidence="5" type="primary">thiL3</name>
    <name evidence="5" type="ORF">SCLAV_p0014</name>
</gene>
<geneLocation type="plasmid" evidence="5 6">
    <name>pSCL4</name>
</geneLocation>
<protein>
    <submittedName>
        <fullName evidence="5">Thiazole biosynthesis/tRNA modification protein ThiI</fullName>
    </submittedName>
</protein>
<dbReference type="EMBL" id="CM000914">
    <property type="protein sequence ID" value="EFG03509.2"/>
    <property type="molecule type" value="Genomic_DNA"/>
</dbReference>
<dbReference type="GO" id="GO:0005524">
    <property type="term" value="F:ATP binding"/>
    <property type="evidence" value="ECO:0007669"/>
    <property type="project" value="UniProtKB-KW"/>
</dbReference>
<dbReference type="InterPro" id="IPR014729">
    <property type="entry name" value="Rossmann-like_a/b/a_fold"/>
</dbReference>
<dbReference type="Gene3D" id="3.40.50.620">
    <property type="entry name" value="HUPs"/>
    <property type="match status" value="1"/>
</dbReference>
<evidence type="ECO:0000313" key="6">
    <source>
        <dbReference type="Proteomes" id="UP000002357"/>
    </source>
</evidence>
<keyword evidence="1" id="KW-0547">Nucleotide-binding</keyword>
<evidence type="ECO:0000313" key="5">
    <source>
        <dbReference type="EMBL" id="EFG03509.2"/>
    </source>
</evidence>
<feature type="region of interest" description="Disordered" evidence="3">
    <location>
        <begin position="90"/>
        <end position="115"/>
    </location>
</feature>
<feature type="region of interest" description="Disordered" evidence="3">
    <location>
        <begin position="135"/>
        <end position="167"/>
    </location>
</feature>
<keyword evidence="5" id="KW-0614">Plasmid</keyword>
<dbReference type="RefSeq" id="WP_003962888.1">
    <property type="nucleotide sequence ID" value="NZ_CM001019.1"/>
</dbReference>
<dbReference type="GeneID" id="93734897"/>
<organism evidence="5 6">
    <name type="scientific">Streptomyces clavuligerus</name>
    <dbReference type="NCBI Taxonomy" id="1901"/>
    <lineage>
        <taxon>Bacteria</taxon>
        <taxon>Bacillati</taxon>
        <taxon>Actinomycetota</taxon>
        <taxon>Actinomycetes</taxon>
        <taxon>Kitasatosporales</taxon>
        <taxon>Streptomycetaceae</taxon>
        <taxon>Streptomyces</taxon>
    </lineage>
</organism>
<feature type="region of interest" description="Disordered" evidence="3">
    <location>
        <begin position="1"/>
        <end position="30"/>
    </location>
</feature>
<evidence type="ECO:0000256" key="3">
    <source>
        <dbReference type="SAM" id="MobiDB-lite"/>
    </source>
</evidence>
<evidence type="ECO:0000256" key="1">
    <source>
        <dbReference type="ARBA" id="ARBA00022741"/>
    </source>
</evidence>
<feature type="domain" description="Thil AANH" evidence="4">
    <location>
        <begin position="27"/>
        <end position="74"/>
    </location>
</feature>
<keyword evidence="6" id="KW-1185">Reference proteome</keyword>
<dbReference type="GO" id="GO:0004810">
    <property type="term" value="F:CCA tRNA nucleotidyltransferase activity"/>
    <property type="evidence" value="ECO:0007669"/>
    <property type="project" value="InterPro"/>
</dbReference>
<dbReference type="AlphaFoldDB" id="D5SHW6"/>
<dbReference type="Proteomes" id="UP000002357">
    <property type="component" value="Plasmid pSCL4"/>
</dbReference>
<dbReference type="Pfam" id="PF02568">
    <property type="entry name" value="ThiI"/>
    <property type="match status" value="1"/>
</dbReference>
<dbReference type="InterPro" id="IPR020536">
    <property type="entry name" value="ThiI_AANH"/>
</dbReference>
<name>D5SHW6_STRCL</name>
<accession>D5SHW6</accession>
<feature type="compositionally biased region" description="Low complexity" evidence="3">
    <location>
        <begin position="137"/>
        <end position="148"/>
    </location>
</feature>
<dbReference type="eggNOG" id="COG0301">
    <property type="taxonomic scope" value="Bacteria"/>
</dbReference>
<proteinExistence type="predicted"/>
<evidence type="ECO:0000256" key="2">
    <source>
        <dbReference type="ARBA" id="ARBA00022840"/>
    </source>
</evidence>
<sequence length="167" mass="17867">MPAGGPHRLGTGRADRCRSPGDRRQPKIIDEARRVGTADISTLPDEDCCSLLAPPRAGTRAELPRLRSVERRIDLDEVVEALLDSLQTMAPGTGETAHHRASSGPRHPGSHRRLTTCRRPGAVSRARLVAGQRARLRPAGGPSAPAAGEVRRRRRGGGSVCCGRAVR</sequence>
<evidence type="ECO:0000259" key="4">
    <source>
        <dbReference type="Pfam" id="PF02568"/>
    </source>
</evidence>
<reference evidence="5 6" key="1">
    <citation type="journal article" date="2010" name="Genome Biol. Evol.">
        <title>The sequence of a 1.8-mb bacterial linear plasmid reveals a rich evolutionary reservoir of secondary metabolic pathways.</title>
        <authorList>
            <person name="Medema M.H."/>
            <person name="Trefzer A."/>
            <person name="Kovalchuk A."/>
            <person name="van den Berg M."/>
            <person name="Mueller U."/>
            <person name="Heijne W."/>
            <person name="Wu L."/>
            <person name="Alam M.T."/>
            <person name="Ronning C.M."/>
            <person name="Nierman W.C."/>
            <person name="Bovenberg R.A.L."/>
            <person name="Breitling R."/>
            <person name="Takano E."/>
        </authorList>
    </citation>
    <scope>NUCLEOTIDE SEQUENCE [LARGE SCALE GENOMIC DNA]</scope>
    <source>
        <strain evidence="6">ATCC 27064 / DSM 738 / JCM 4710 / NBRC 13307 / NCIMB 12785 / NRRL 3585 / VKM Ac-602</strain>
        <plasmid evidence="5">pSCL4</plasmid>
    </source>
</reference>
<feature type="compositionally biased region" description="Basic and acidic residues" evidence="3">
    <location>
        <begin position="13"/>
        <end position="30"/>
    </location>
</feature>
<keyword evidence="2" id="KW-0067">ATP-binding</keyword>